<dbReference type="PANTHER" id="PTHR14152">
    <property type="entry name" value="SQUAMOUS CELL CARCINOMA ANTIGEN RECOGNISED BY CYTOTOXIC T LYMPHOCYTES"/>
    <property type="match status" value="1"/>
</dbReference>
<evidence type="ECO:0000256" key="3">
    <source>
        <dbReference type="ARBA" id="ARBA00023242"/>
    </source>
</evidence>
<keyword evidence="3" id="KW-0539">Nucleus</keyword>
<dbReference type="AlphaFoldDB" id="A0A1Y5I7Y0"/>
<gene>
    <name evidence="5" type="ORF">BE221DRAFT_50598</name>
</gene>
<comment type="similarity">
    <text evidence="2">Belongs to the SNU66/SART1 family.</text>
</comment>
<organism evidence="5">
    <name type="scientific">Ostreococcus tauri</name>
    <name type="common">Marine green alga</name>
    <dbReference type="NCBI Taxonomy" id="70448"/>
    <lineage>
        <taxon>Eukaryota</taxon>
        <taxon>Viridiplantae</taxon>
        <taxon>Chlorophyta</taxon>
        <taxon>Mamiellophyceae</taxon>
        <taxon>Mamiellales</taxon>
        <taxon>Bathycoccaceae</taxon>
        <taxon>Ostreococcus</taxon>
    </lineage>
</organism>
<comment type="subcellular location">
    <subcellularLocation>
        <location evidence="1">Nucleus</location>
    </subcellularLocation>
</comment>
<feature type="region of interest" description="Disordered" evidence="4">
    <location>
        <begin position="349"/>
        <end position="390"/>
    </location>
</feature>
<dbReference type="Proteomes" id="UP000195557">
    <property type="component" value="Unassembled WGS sequence"/>
</dbReference>
<feature type="compositionally biased region" description="Basic residues" evidence="4">
    <location>
        <begin position="349"/>
        <end position="363"/>
    </location>
</feature>
<dbReference type="GO" id="GO:0045292">
    <property type="term" value="P:mRNA cis splicing, via spliceosome"/>
    <property type="evidence" value="ECO:0007669"/>
    <property type="project" value="TreeGrafter"/>
</dbReference>
<proteinExistence type="inferred from homology"/>
<dbReference type="InterPro" id="IPR005011">
    <property type="entry name" value="SNU66/SART1"/>
</dbReference>
<reference evidence="5" key="1">
    <citation type="submission" date="2017-04" db="EMBL/GenBank/DDBJ databases">
        <title>Population genomics of picophytoplankton unveils novel chromosome hypervariability.</title>
        <authorList>
            <consortium name="DOE Joint Genome Institute"/>
            <person name="Blanc-Mathieu R."/>
            <person name="Krasovec M."/>
            <person name="Hebrard M."/>
            <person name="Yau S."/>
            <person name="Desgranges E."/>
            <person name="Martin J."/>
            <person name="Schackwitz W."/>
            <person name="Kuo A."/>
            <person name="Salin G."/>
            <person name="Donnadieu C."/>
            <person name="Desdevises Y."/>
            <person name="Sanchez-Ferandin S."/>
            <person name="Moreau H."/>
            <person name="Rivals E."/>
            <person name="Grigoriev I.V."/>
            <person name="Grimsley N."/>
            <person name="Eyre-Walker A."/>
            <person name="Piganeau G."/>
        </authorList>
    </citation>
    <scope>NUCLEOTIDE SEQUENCE [LARGE SCALE GENOMIC DNA]</scope>
    <source>
        <strain evidence="5">RCC 1115</strain>
    </source>
</reference>
<evidence type="ECO:0000313" key="5">
    <source>
        <dbReference type="EMBL" id="OUS44334.1"/>
    </source>
</evidence>
<dbReference type="PANTHER" id="PTHR14152:SF5">
    <property type="entry name" value="U4_U6.U5 TRI-SNRNP-ASSOCIATED PROTEIN 1"/>
    <property type="match status" value="1"/>
</dbReference>
<protein>
    <submittedName>
        <fullName evidence="5">SART-1 family-domain-containing protein</fullName>
    </submittedName>
</protein>
<dbReference type="GO" id="GO:0000481">
    <property type="term" value="P:maturation of 5S rRNA"/>
    <property type="evidence" value="ECO:0007669"/>
    <property type="project" value="TreeGrafter"/>
</dbReference>
<sequence length="390" mass="42083">MSALCATVDDARSRALALDGVGACATIAIEGDGEADGADVARVNALDFFRFVQREGDRRGFDAVVGDGRCVPFAMACARATGGSAMDFMTRVGGADLVVNLARGCAEDDDAFDDLIRAGAFEVFIDATLAEEDEVTVRGLVGLACATPRRRALRARLAERGDAVRRLAALMGASADEEIKGFSGGDASAEATKRGAEATYTSKDLRGIKVRHAAEEIAEGRETVLTLRDASVLDEDAEDELENVLMAERASRKKARREATKRATDDPFAEADARDKTVLGKYDAKEDAEAMELDGEGGIDAAEEKRKAEIKARLVAELSGIRGKLDTAEMVKGQQADFHTQEEMQAKFVKREKKKKMRKKLRTKHIDAAELENDAMAPETRDHGSRRAHG</sequence>
<dbReference type="Pfam" id="PF03343">
    <property type="entry name" value="SART-1"/>
    <property type="match status" value="1"/>
</dbReference>
<evidence type="ECO:0000256" key="4">
    <source>
        <dbReference type="SAM" id="MobiDB-lite"/>
    </source>
</evidence>
<accession>A0A1Y5I7Y0</accession>
<name>A0A1Y5I7Y0_OSTTA</name>
<dbReference type="EMBL" id="KZ155825">
    <property type="protein sequence ID" value="OUS44334.1"/>
    <property type="molecule type" value="Genomic_DNA"/>
</dbReference>
<feature type="non-terminal residue" evidence="5">
    <location>
        <position position="390"/>
    </location>
</feature>
<evidence type="ECO:0000256" key="2">
    <source>
        <dbReference type="ARBA" id="ARBA00006076"/>
    </source>
</evidence>
<evidence type="ECO:0000256" key="1">
    <source>
        <dbReference type="ARBA" id="ARBA00004123"/>
    </source>
</evidence>
<feature type="compositionally biased region" description="Basic and acidic residues" evidence="4">
    <location>
        <begin position="379"/>
        <end position="390"/>
    </location>
</feature>
<dbReference type="GO" id="GO:0046540">
    <property type="term" value="C:U4/U6 x U5 tri-snRNP complex"/>
    <property type="evidence" value="ECO:0007669"/>
    <property type="project" value="TreeGrafter"/>
</dbReference>